<organism evidence="3 5">
    <name type="scientific">Legionella gratiana</name>
    <dbReference type="NCBI Taxonomy" id="45066"/>
    <lineage>
        <taxon>Bacteria</taxon>
        <taxon>Pseudomonadati</taxon>
        <taxon>Pseudomonadota</taxon>
        <taxon>Gammaproteobacteria</taxon>
        <taxon>Legionellales</taxon>
        <taxon>Legionellaceae</taxon>
        <taxon>Legionella</taxon>
    </lineage>
</organism>
<dbReference type="EMBL" id="UGOB01000001">
    <property type="protein sequence ID" value="STX43573.1"/>
    <property type="molecule type" value="Genomic_DNA"/>
</dbReference>
<name>A0A378J705_9GAMM</name>
<dbReference type="OrthoDB" id="5633021at2"/>
<dbReference type="CDD" id="cd00038">
    <property type="entry name" value="CAP_ED"/>
    <property type="match status" value="2"/>
</dbReference>
<dbReference type="GO" id="GO:0005829">
    <property type="term" value="C:cytosol"/>
    <property type="evidence" value="ECO:0007669"/>
    <property type="project" value="TreeGrafter"/>
</dbReference>
<dbReference type="InterPro" id="IPR018490">
    <property type="entry name" value="cNMP-bd_dom_sf"/>
</dbReference>
<dbReference type="PROSITE" id="PS50042">
    <property type="entry name" value="CNMP_BINDING_3"/>
    <property type="match status" value="1"/>
</dbReference>
<dbReference type="InterPro" id="IPR050397">
    <property type="entry name" value="Env_Response_Regulators"/>
</dbReference>
<dbReference type="InterPro" id="IPR000595">
    <property type="entry name" value="cNMP-bd_dom"/>
</dbReference>
<dbReference type="Proteomes" id="UP000054691">
    <property type="component" value="Unassembled WGS sequence"/>
</dbReference>
<evidence type="ECO:0000259" key="1">
    <source>
        <dbReference type="PROSITE" id="PS50042"/>
    </source>
</evidence>
<dbReference type="RefSeq" id="WP_058498750.1">
    <property type="nucleotide sequence ID" value="NZ_CAAAHW010000001.1"/>
</dbReference>
<evidence type="ECO:0000313" key="5">
    <source>
        <dbReference type="Proteomes" id="UP000254476"/>
    </source>
</evidence>
<feature type="domain" description="Cyclic nucleotide-binding" evidence="1">
    <location>
        <begin position="25"/>
        <end position="145"/>
    </location>
</feature>
<proteinExistence type="predicted"/>
<evidence type="ECO:0000313" key="4">
    <source>
        <dbReference type="Proteomes" id="UP000054691"/>
    </source>
</evidence>
<sequence length="344" mass="39063">MDNMMMELNEKENELNLTQLLAKSLGGFLKQPELELLTKHAKISSFVSGETIFRQGKRTGGVYVILEGTVLVTAQIMNQGVTNMETLQPGHFLTVTCFIENAPCPTSFIASSTVQCLLIPLSYFELLSSEFPETRYKILQVIAKQSCKRLKTIHDTITSFISDSDMTSLSFFERIIYSLNQPKKIIFNESIIDKSQIEDLFLFKSFTKNEIEILLKHFVILDAPKNCKLINARDKTALCYLVIYGAIQSCIMKDDKLAKLSVIGPGTLLASIGCIENKELFNFTYITCEQTILCKLSESALQLIQENHPQLWYKLFDLIFGSLAALKKSIYKLDIRLNIENYNR</sequence>
<dbReference type="Gene3D" id="2.60.120.10">
    <property type="entry name" value="Jelly Rolls"/>
    <property type="match status" value="2"/>
</dbReference>
<dbReference type="PANTHER" id="PTHR24567:SF26">
    <property type="entry name" value="REGULATORY PROTEIN YEIL"/>
    <property type="match status" value="1"/>
</dbReference>
<dbReference type="SUPFAM" id="SSF51206">
    <property type="entry name" value="cAMP-binding domain-like"/>
    <property type="match status" value="2"/>
</dbReference>
<gene>
    <name evidence="2" type="ORF">Lgra_1596</name>
    <name evidence="3" type="ORF">NCTC12388_01126</name>
</gene>
<dbReference type="SMART" id="SM00100">
    <property type="entry name" value="cNMP"/>
    <property type="match status" value="2"/>
</dbReference>
<dbReference type="Proteomes" id="UP000254476">
    <property type="component" value="Unassembled WGS sequence"/>
</dbReference>
<dbReference type="STRING" id="45066.Lgra_1596"/>
<reference evidence="2 4" key="1">
    <citation type="submission" date="2015-11" db="EMBL/GenBank/DDBJ databases">
        <title>Genomic analysis of 38 Legionella species identifies large and diverse effector repertoires.</title>
        <authorList>
            <person name="Burstein D."/>
            <person name="Amaro F."/>
            <person name="Zusman T."/>
            <person name="Lifshitz Z."/>
            <person name="Cohen O."/>
            <person name="Gilbert J.A."/>
            <person name="Pupko T."/>
            <person name="Shuman H.A."/>
            <person name="Segal G."/>
        </authorList>
    </citation>
    <scope>NUCLEOTIDE SEQUENCE [LARGE SCALE GENOMIC DNA]</scope>
    <source>
        <strain evidence="2 4">Lyon 8420412</strain>
    </source>
</reference>
<protein>
    <submittedName>
        <fullName evidence="3">cNMP binding domain-containing protein</fullName>
    </submittedName>
</protein>
<dbReference type="InterPro" id="IPR014710">
    <property type="entry name" value="RmlC-like_jellyroll"/>
</dbReference>
<dbReference type="GO" id="GO:0003700">
    <property type="term" value="F:DNA-binding transcription factor activity"/>
    <property type="evidence" value="ECO:0007669"/>
    <property type="project" value="TreeGrafter"/>
</dbReference>
<dbReference type="PANTHER" id="PTHR24567">
    <property type="entry name" value="CRP FAMILY TRANSCRIPTIONAL REGULATORY PROTEIN"/>
    <property type="match status" value="1"/>
</dbReference>
<evidence type="ECO:0000313" key="2">
    <source>
        <dbReference type="EMBL" id="KTD10630.1"/>
    </source>
</evidence>
<dbReference type="Pfam" id="PF00027">
    <property type="entry name" value="cNMP_binding"/>
    <property type="match status" value="1"/>
</dbReference>
<dbReference type="EMBL" id="LNYE01000022">
    <property type="protein sequence ID" value="KTD10630.1"/>
    <property type="molecule type" value="Genomic_DNA"/>
</dbReference>
<reference evidence="3 5" key="2">
    <citation type="submission" date="2018-06" db="EMBL/GenBank/DDBJ databases">
        <authorList>
            <consortium name="Pathogen Informatics"/>
            <person name="Doyle S."/>
        </authorList>
    </citation>
    <scope>NUCLEOTIDE SEQUENCE [LARGE SCALE GENOMIC DNA]</scope>
    <source>
        <strain evidence="3 5">NCTC12388</strain>
    </source>
</reference>
<keyword evidence="4" id="KW-1185">Reference proteome</keyword>
<accession>A0A378J705</accession>
<evidence type="ECO:0000313" key="3">
    <source>
        <dbReference type="EMBL" id="STX43573.1"/>
    </source>
</evidence>
<dbReference type="AlphaFoldDB" id="A0A378J705"/>